<keyword evidence="4" id="KW-1015">Disulfide bond</keyword>
<organism evidence="8 9">
    <name type="scientific">Xylocopa violacea</name>
    <name type="common">Violet carpenter bee</name>
    <name type="synonym">Apis violacea</name>
    <dbReference type="NCBI Taxonomy" id="135666"/>
    <lineage>
        <taxon>Eukaryota</taxon>
        <taxon>Metazoa</taxon>
        <taxon>Ecdysozoa</taxon>
        <taxon>Arthropoda</taxon>
        <taxon>Hexapoda</taxon>
        <taxon>Insecta</taxon>
        <taxon>Pterygota</taxon>
        <taxon>Neoptera</taxon>
        <taxon>Endopterygota</taxon>
        <taxon>Hymenoptera</taxon>
        <taxon>Apocrita</taxon>
        <taxon>Aculeata</taxon>
        <taxon>Apoidea</taxon>
        <taxon>Anthophila</taxon>
        <taxon>Apidae</taxon>
        <taxon>Xylocopa</taxon>
        <taxon>Xylocopa</taxon>
    </lineage>
</organism>
<evidence type="ECO:0000259" key="7">
    <source>
        <dbReference type="PROSITE" id="PS50940"/>
    </source>
</evidence>
<dbReference type="InterPro" id="IPR002557">
    <property type="entry name" value="Chitin-bd_dom"/>
</dbReference>
<comment type="caution">
    <text evidence="8">The sequence shown here is derived from an EMBL/GenBank/DDBJ whole genome shotgun (WGS) entry which is preliminary data.</text>
</comment>
<feature type="domain" description="Chitin-binding type-2" evidence="7">
    <location>
        <begin position="60"/>
        <end position="114"/>
    </location>
</feature>
<dbReference type="InterPro" id="IPR036508">
    <property type="entry name" value="Chitin-bd_dom_sf"/>
</dbReference>
<dbReference type="SUPFAM" id="SSF57625">
    <property type="entry name" value="Invertebrate chitin-binding proteins"/>
    <property type="match status" value="1"/>
</dbReference>
<dbReference type="PANTHER" id="PTHR23301">
    <property type="entry name" value="CHITIN BINDING PERITROPHIN-A"/>
    <property type="match status" value="1"/>
</dbReference>
<dbReference type="Pfam" id="PF01607">
    <property type="entry name" value="CBM_14"/>
    <property type="match status" value="1"/>
</dbReference>
<evidence type="ECO:0000256" key="3">
    <source>
        <dbReference type="ARBA" id="ARBA00022737"/>
    </source>
</evidence>
<proteinExistence type="predicted"/>
<evidence type="ECO:0000256" key="5">
    <source>
        <dbReference type="ARBA" id="ARBA00023180"/>
    </source>
</evidence>
<dbReference type="SMART" id="SM00494">
    <property type="entry name" value="ChtBD2"/>
    <property type="match status" value="1"/>
</dbReference>
<dbReference type="InterPro" id="IPR051940">
    <property type="entry name" value="Chitin_bind-dev_reg"/>
</dbReference>
<feature type="signal peptide" evidence="6">
    <location>
        <begin position="1"/>
        <end position="17"/>
    </location>
</feature>
<keyword evidence="2 6" id="KW-0732">Signal</keyword>
<evidence type="ECO:0000256" key="1">
    <source>
        <dbReference type="ARBA" id="ARBA00022669"/>
    </source>
</evidence>
<accession>A0ABP1P7Q7</accession>
<keyword evidence="3" id="KW-0677">Repeat</keyword>
<protein>
    <recommendedName>
        <fullName evidence="7">Chitin-binding type-2 domain-containing protein</fullName>
    </recommendedName>
</protein>
<gene>
    <name evidence="8" type="ORF">XYLVIOL_LOCUS8909</name>
</gene>
<evidence type="ECO:0000256" key="2">
    <source>
        <dbReference type="ARBA" id="ARBA00022729"/>
    </source>
</evidence>
<reference evidence="8 9" key="1">
    <citation type="submission" date="2024-08" db="EMBL/GenBank/DDBJ databases">
        <authorList>
            <person name="Will J Nash"/>
            <person name="Angela Man"/>
            <person name="Seanna McTaggart"/>
            <person name="Kendall Baker"/>
            <person name="Tom Barker"/>
            <person name="Leah Catchpole"/>
            <person name="Alex Durrant"/>
            <person name="Karim Gharbi"/>
            <person name="Naomi Irish"/>
            <person name="Gemy Kaithakottil"/>
            <person name="Debby Ku"/>
            <person name="Aaliyah Providence"/>
            <person name="Felix Shaw"/>
            <person name="David Swarbreck"/>
            <person name="Chris Watkins"/>
            <person name="Ann M. McCartney"/>
            <person name="Giulio Formenti"/>
            <person name="Alice Mouton"/>
            <person name="Noel Vella"/>
            <person name="Bjorn M von Reumont"/>
            <person name="Adriana Vella"/>
            <person name="Wilfried Haerty"/>
        </authorList>
    </citation>
    <scope>NUCLEOTIDE SEQUENCE [LARGE SCALE GENOMIC DNA]</scope>
</reference>
<keyword evidence="5" id="KW-0325">Glycoprotein</keyword>
<sequence length="114" mass="13206">MHFSNIFIFAFCTVTFAYRLDGNYVEVHDIEPSSLRKPHQLPPLDPAIHSFPTMPTAPLIPVCTKEGYFRDPFNCSKFYYCQYRNAVPKAFYCQHGLIFNPDTNSCDDLQRVDC</sequence>
<dbReference type="PROSITE" id="PS50940">
    <property type="entry name" value="CHIT_BIND_II"/>
    <property type="match status" value="1"/>
</dbReference>
<keyword evidence="1" id="KW-0147">Chitin-binding</keyword>
<name>A0ABP1P7Q7_XYLVO</name>
<dbReference type="EMBL" id="CAXAJV020001299">
    <property type="protein sequence ID" value="CAL7948503.1"/>
    <property type="molecule type" value="Genomic_DNA"/>
</dbReference>
<feature type="chain" id="PRO_5045391685" description="Chitin-binding type-2 domain-containing protein" evidence="6">
    <location>
        <begin position="18"/>
        <end position="114"/>
    </location>
</feature>
<dbReference type="PANTHER" id="PTHR23301:SF0">
    <property type="entry name" value="CHITIN-BINDING TYPE-2 DOMAIN-CONTAINING PROTEIN-RELATED"/>
    <property type="match status" value="1"/>
</dbReference>
<evidence type="ECO:0000256" key="4">
    <source>
        <dbReference type="ARBA" id="ARBA00023157"/>
    </source>
</evidence>
<evidence type="ECO:0000256" key="6">
    <source>
        <dbReference type="SAM" id="SignalP"/>
    </source>
</evidence>
<evidence type="ECO:0000313" key="8">
    <source>
        <dbReference type="EMBL" id="CAL7948503.1"/>
    </source>
</evidence>
<keyword evidence="9" id="KW-1185">Reference proteome</keyword>
<dbReference type="Gene3D" id="2.170.140.10">
    <property type="entry name" value="Chitin binding domain"/>
    <property type="match status" value="1"/>
</dbReference>
<evidence type="ECO:0000313" key="9">
    <source>
        <dbReference type="Proteomes" id="UP001642520"/>
    </source>
</evidence>
<dbReference type="Proteomes" id="UP001642520">
    <property type="component" value="Unassembled WGS sequence"/>
</dbReference>